<comment type="caution">
    <text evidence="5">The sequence shown here is derived from an EMBL/GenBank/DDBJ whole genome shotgun (WGS) entry which is preliminary data.</text>
</comment>
<dbReference type="InterPro" id="IPR032696">
    <property type="entry name" value="SQ_cyclase_C"/>
</dbReference>
<evidence type="ECO:0000256" key="1">
    <source>
        <dbReference type="ARBA" id="ARBA00022737"/>
    </source>
</evidence>
<keyword evidence="6" id="KW-1185">Reference proteome</keyword>
<dbReference type="SMART" id="SM00635">
    <property type="entry name" value="BID_2"/>
    <property type="match status" value="4"/>
</dbReference>
<gene>
    <name evidence="5" type="ORF">H8707_14890</name>
</gene>
<organism evidence="5 6">
    <name type="scientific">Paratissierella segnis</name>
    <dbReference type="NCBI Taxonomy" id="2763679"/>
    <lineage>
        <taxon>Bacteria</taxon>
        <taxon>Bacillati</taxon>
        <taxon>Bacillota</taxon>
        <taxon>Tissierellia</taxon>
        <taxon>Tissierellales</taxon>
        <taxon>Tissierellaceae</taxon>
        <taxon>Paratissierella</taxon>
    </lineage>
</organism>
<evidence type="ECO:0000313" key="5">
    <source>
        <dbReference type="EMBL" id="MBC8589499.1"/>
    </source>
</evidence>
<evidence type="ECO:0000256" key="2">
    <source>
        <dbReference type="SAM" id="MobiDB-lite"/>
    </source>
</evidence>
<dbReference type="Gene3D" id="2.60.40.1080">
    <property type="match status" value="4"/>
</dbReference>
<evidence type="ECO:0000313" key="6">
    <source>
        <dbReference type="Proteomes" id="UP000601171"/>
    </source>
</evidence>
<dbReference type="PANTHER" id="PTHR10559:SF18">
    <property type="entry name" value="TRANSCOBALAMIN II"/>
    <property type="match status" value="1"/>
</dbReference>
<proteinExistence type="predicted"/>
<sequence>MQRRFKFISILLALSIIISPIFLAVNNIASAAEANVDIEEEIKQPGESESTEGSETSDKDEEELETVEVEETEEKAELEIEEINEAEEAGINRIELQEAEDSLFKYVDNSDGTVKITGYMNDSPPADLVIPEEINGVPVKSIGEKAFYYSTSGGTISTQIKTLKLPEGLEVVGEWAFQGNLLEKINLPDSITELSERAFFNNKLTEIEFSNSLKSIGNSAFMQNKFTEIEIPSTVEEIQENAFTTNLLTNVILHDGLKTIGANAFEDNQIDEIIIPDTVENWPSISRDNSIFRRNGNQRTSKILYLVKVYNNSGATAENTFGIVNPASVTIEYKDSEGEEVVPSKTIVGKELKKAEKQGSTWVAVEGSGDDLLNYDVDKTVTYNLIKVIDEISENYYQMNQEYTFEPIEIEEYTTPESQTVTLDEKDNTITFTYTKEGEEPVDPAKPASIELSFSGGKQVTPLFPGGKQIINTKVLNGNGEEVKGEKVTFESSNPDVLKFSFLDTFTAGEVIEETIVTITATSTTNPEIKATIDVTVTPKTTENIIIANINEVKPYLDGQTGYNYNYLLSMSMIHNGEDADIVKDKMYIRDNYTSAKELAENIMTLIAAGEDPRDYDDNDYVEELINSQQTNGNFKLGYSTPDDKDLMMSVIALDMYEASIDSTEDLYNKTSAINLLLSKAKKDGSKYYYELKNSTEGDNIERSSLGLIALSKHQDNPQVMEIIGGVKKYFKLRQYIDGNIEGFKYNEEPQFRASSTASVIQALMAIGDNPLSEEWTEDGKTILDGLLLFKTSTGFKATDSTSAVTDTKATIDAFAALADLKNGKSMYGEANKGEEQEPDLTKPHSIKIKYEGGRIISELEEGSEMGLTAEVLNEDKEVLTDEKVNWEVSNEGILEFKAPNKFIAKKVETTTEVTITAVSQTDSNVKASIKLNVKPKAPVEPVTPVDLDEEIDFLKQCYEAYMTEDSSGSTGNAGLSMMATGSARLAGMDLDNIQKHIYIDEDNKSAYQLSQSIITLIGADLDPRQYNDKGKGKVRNLVEELEESQQTDGENKGEFVKAESDKNSIEAQTRSVIALDMAGGNYNEEIVTKLMEIYDKKDGSHTYKDIKTEGLVLTALSNHKDVTGVQGKIDEILAYLKTKQNKDGGFDIAFGFEKGTNSPTATGRVIQGLIANGINPLEDKEWIKNDSTMLHAIVKSKTVKDNMKNSGYGKGVEDEYTYYEATYTAFGALTDLKNQKSMFELLRLNMDPDAVPATIEIVKPDKAEIEVGQSLALTAKVYDKDGKVLAGQELIWSSSNEDVATVINGNVTTKGTGTATITAKVEGTEVQDTFTITVVEEIKTLEVNTAIIVFDEDGEYEVKSDPKEVTINKDEHDGGLTVFGALQATTEEYEGTGSWITSIYGITGLPSGGWMFTVNGKSPDTTADKVRLNAGDKVIWYCTYDYYRDYDKAPTWAELTGEEPEEKLGIKIVSGKSVKVGEELPLAAEVRKGDTIVTDKEIMWLSSNAEIATIEDGKLIAHKTGEVTVTAALAEDKDIKDTVEIKVTEADEEEITLEQVIKAVRKYYSKEDEFAFRVALGYNFTSNNLEEDLLEITQKFKTNEEPKTASEHVGNILRLIAAGKDPYNYSKKDYVKTLVNSQNAEGKFIIGQSDDYATTVAFSMLALDMAVADYDRDKAVDALLSYQDNSTGSFGGADETGMVLTALAKYKDKTKVQTAIEKGLDYLKGVQDANTGGFIAWGSENPYSTSAVLQGLMAVGEDPLSEKWTVGGKTAVDSLMNYYKDGYFENESEWGSDIGMVTEQAFIALADVYIGKSMFNEMKFNANEVADIKINEPDIAKIIEGEIIKLLATGYDENGQIVPVREIEWSSSDTDIAEVDANGTVTTKKAGVVTITAKVKDKETEDSIELKISAQEFEIEYTGDSEAKNGKQADAKVKLRNLTEEKKPATFIVALYENKTNKLINYSMVKKELNSKEELELAAGFLVPELGNYYIKAFLWDDIRYQNILMQEAKEIEVAN</sequence>
<dbReference type="GO" id="GO:0003824">
    <property type="term" value="F:catalytic activity"/>
    <property type="evidence" value="ECO:0007669"/>
    <property type="project" value="InterPro"/>
</dbReference>
<feature type="domain" description="BIG2" evidence="4">
    <location>
        <begin position="454"/>
        <end position="533"/>
    </location>
</feature>
<dbReference type="Pfam" id="PF02368">
    <property type="entry name" value="Big_2"/>
    <property type="match status" value="2"/>
</dbReference>
<dbReference type="CDD" id="cd00688">
    <property type="entry name" value="ISOPREN_C2_like"/>
    <property type="match status" value="1"/>
</dbReference>
<feature type="signal peptide" evidence="3">
    <location>
        <begin position="1"/>
        <end position="24"/>
    </location>
</feature>
<dbReference type="Pfam" id="PF13243">
    <property type="entry name" value="SQHop_cyclase_C"/>
    <property type="match status" value="1"/>
</dbReference>
<dbReference type="Pfam" id="PF13306">
    <property type="entry name" value="LRR_5"/>
    <property type="match status" value="1"/>
</dbReference>
<feature type="chain" id="PRO_5039041005" evidence="3">
    <location>
        <begin position="25"/>
        <end position="2017"/>
    </location>
</feature>
<dbReference type="InterPro" id="IPR051588">
    <property type="entry name" value="Cobalamin_Transport"/>
</dbReference>
<dbReference type="Gene3D" id="1.50.10.20">
    <property type="match status" value="3"/>
</dbReference>
<dbReference type="Proteomes" id="UP000601171">
    <property type="component" value="Unassembled WGS sequence"/>
</dbReference>
<dbReference type="SUPFAM" id="SSF49373">
    <property type="entry name" value="Invasin/intimin cell-adhesion fragments"/>
    <property type="match status" value="3"/>
</dbReference>
<dbReference type="InterPro" id="IPR008964">
    <property type="entry name" value="Invasin/intimin_cell_adhesion"/>
</dbReference>
<dbReference type="Pfam" id="PF00432">
    <property type="entry name" value="Prenyltrans"/>
    <property type="match status" value="1"/>
</dbReference>
<dbReference type="RefSeq" id="WP_262430966.1">
    <property type="nucleotide sequence ID" value="NZ_JACRTG010000034.1"/>
</dbReference>
<keyword evidence="1" id="KW-0677">Repeat</keyword>
<feature type="region of interest" description="Disordered" evidence="2">
    <location>
        <begin position="39"/>
        <end position="75"/>
    </location>
</feature>
<accession>A0A926IKW3</accession>
<dbReference type="Gene3D" id="3.80.10.10">
    <property type="entry name" value="Ribonuclease Inhibitor"/>
    <property type="match status" value="1"/>
</dbReference>
<reference evidence="5" key="1">
    <citation type="submission" date="2020-08" db="EMBL/GenBank/DDBJ databases">
        <title>Genome public.</title>
        <authorList>
            <person name="Liu C."/>
            <person name="Sun Q."/>
        </authorList>
    </citation>
    <scope>NUCLEOTIDE SEQUENCE</scope>
    <source>
        <strain evidence="5">BX21</strain>
    </source>
</reference>
<keyword evidence="3" id="KW-0732">Signal</keyword>
<dbReference type="InterPro" id="IPR001330">
    <property type="entry name" value="Prenyltrans"/>
</dbReference>
<dbReference type="EMBL" id="JACRTG010000034">
    <property type="protein sequence ID" value="MBC8589499.1"/>
    <property type="molecule type" value="Genomic_DNA"/>
</dbReference>
<dbReference type="Gene3D" id="2.170.130.30">
    <property type="match status" value="1"/>
</dbReference>
<feature type="compositionally biased region" description="Acidic residues" evidence="2">
    <location>
        <begin position="58"/>
        <end position="75"/>
    </location>
</feature>
<feature type="domain" description="BIG2" evidence="4">
    <location>
        <begin position="1252"/>
        <end position="1332"/>
    </location>
</feature>
<dbReference type="PANTHER" id="PTHR10559">
    <property type="entry name" value="TRANSCOBALAMIN-1/GASTRIC INTRINSIC FACTOR"/>
    <property type="match status" value="1"/>
</dbReference>
<feature type="domain" description="BIG2" evidence="4">
    <location>
        <begin position="1825"/>
        <end position="1906"/>
    </location>
</feature>
<dbReference type="InterPro" id="IPR026906">
    <property type="entry name" value="LRR_5"/>
</dbReference>
<evidence type="ECO:0000256" key="3">
    <source>
        <dbReference type="SAM" id="SignalP"/>
    </source>
</evidence>
<evidence type="ECO:0000259" key="4">
    <source>
        <dbReference type="SMART" id="SM00635"/>
    </source>
</evidence>
<protein>
    <submittedName>
        <fullName evidence="5">Leucine-rich repeat protein</fullName>
    </submittedName>
</protein>
<dbReference type="InterPro" id="IPR008930">
    <property type="entry name" value="Terpenoid_cyclase/PrenylTrfase"/>
</dbReference>
<name>A0A926IKW3_9FIRM</name>
<feature type="domain" description="BIG2" evidence="4">
    <location>
        <begin position="1463"/>
        <end position="1540"/>
    </location>
</feature>
<dbReference type="InterPro" id="IPR003343">
    <property type="entry name" value="Big_2"/>
</dbReference>
<dbReference type="Pfam" id="PF14478">
    <property type="entry name" value="DUF4430"/>
    <property type="match status" value="1"/>
</dbReference>
<dbReference type="InterPro" id="IPR027954">
    <property type="entry name" value="Transcobalamin-like_C"/>
</dbReference>
<dbReference type="InterPro" id="IPR032675">
    <property type="entry name" value="LRR_dom_sf"/>
</dbReference>
<dbReference type="SUPFAM" id="SSF48239">
    <property type="entry name" value="Terpenoid cyclases/Protein prenyltransferases"/>
    <property type="match status" value="3"/>
</dbReference>